<evidence type="ECO:0000256" key="4">
    <source>
        <dbReference type="ARBA" id="ARBA00022737"/>
    </source>
</evidence>
<dbReference type="PROSITE" id="PS01185">
    <property type="entry name" value="CTCK_1"/>
    <property type="match status" value="1"/>
</dbReference>
<dbReference type="SMART" id="SM00832">
    <property type="entry name" value="C8"/>
    <property type="match status" value="4"/>
</dbReference>
<feature type="compositionally biased region" description="Low complexity" evidence="9">
    <location>
        <begin position="4052"/>
        <end position="4066"/>
    </location>
</feature>
<feature type="compositionally biased region" description="Low complexity" evidence="9">
    <location>
        <begin position="4084"/>
        <end position="4105"/>
    </location>
</feature>
<feature type="compositionally biased region" description="Low complexity" evidence="9">
    <location>
        <begin position="4211"/>
        <end position="4220"/>
    </location>
</feature>
<dbReference type="InterPro" id="IPR014853">
    <property type="entry name" value="VWF/SSPO/ZAN-like_Cys-rich_dom"/>
</dbReference>
<keyword evidence="5" id="KW-0186">Copper</keyword>
<feature type="compositionally biased region" description="Low complexity" evidence="9">
    <location>
        <begin position="2914"/>
        <end position="2958"/>
    </location>
</feature>
<feature type="compositionally biased region" description="Low complexity" evidence="9">
    <location>
        <begin position="1500"/>
        <end position="1578"/>
    </location>
</feature>
<feature type="compositionally biased region" description="Low complexity" evidence="9">
    <location>
        <begin position="4117"/>
        <end position="4151"/>
    </location>
</feature>
<feature type="region of interest" description="Disordered" evidence="9">
    <location>
        <begin position="1766"/>
        <end position="1827"/>
    </location>
</feature>
<dbReference type="SUPFAM" id="SSF57567">
    <property type="entry name" value="Serine protease inhibitors"/>
    <property type="match status" value="4"/>
</dbReference>
<feature type="compositionally biased region" description="Polar residues" evidence="9">
    <location>
        <begin position="1579"/>
        <end position="1599"/>
    </location>
</feature>
<feature type="compositionally biased region" description="Low complexity" evidence="9">
    <location>
        <begin position="3276"/>
        <end position="3289"/>
    </location>
</feature>
<feature type="compositionally biased region" description="Low complexity" evidence="9">
    <location>
        <begin position="1603"/>
        <end position="1614"/>
    </location>
</feature>
<feature type="compositionally biased region" description="Polar residues" evidence="9">
    <location>
        <begin position="3177"/>
        <end position="3197"/>
    </location>
</feature>
<feature type="compositionally biased region" description="Low complexity" evidence="9">
    <location>
        <begin position="3198"/>
        <end position="3251"/>
    </location>
</feature>
<feature type="compositionally biased region" description="Basic and acidic residues" evidence="9">
    <location>
        <begin position="4106"/>
        <end position="4116"/>
    </location>
</feature>
<dbReference type="PROSITE" id="PS51233">
    <property type="entry name" value="VWFD"/>
    <property type="match status" value="4"/>
</dbReference>
<dbReference type="Pfam" id="PF13330">
    <property type="entry name" value="Mucin2_WxxW"/>
    <property type="match status" value="8"/>
</dbReference>
<evidence type="ECO:0000256" key="1">
    <source>
        <dbReference type="ARBA" id="ARBA00004613"/>
    </source>
</evidence>
<feature type="domain" description="VWFD" evidence="13">
    <location>
        <begin position="402"/>
        <end position="575"/>
    </location>
</feature>
<evidence type="ECO:0000256" key="5">
    <source>
        <dbReference type="ARBA" id="ARBA00023008"/>
    </source>
</evidence>
<dbReference type="SMART" id="SM00214">
    <property type="entry name" value="VWC"/>
    <property type="match status" value="4"/>
</dbReference>
<feature type="region of interest" description="Disordered" evidence="9">
    <location>
        <begin position="1633"/>
        <end position="1742"/>
    </location>
</feature>
<dbReference type="PANTHER" id="PTHR11339">
    <property type="entry name" value="EXTRACELLULAR MATRIX GLYCOPROTEIN RELATED"/>
    <property type="match status" value="1"/>
</dbReference>
<evidence type="ECO:0000256" key="10">
    <source>
        <dbReference type="SAM" id="SignalP"/>
    </source>
</evidence>
<evidence type="ECO:0000256" key="9">
    <source>
        <dbReference type="SAM" id="MobiDB-lite"/>
    </source>
</evidence>
<evidence type="ECO:0000259" key="11">
    <source>
        <dbReference type="PROSITE" id="PS01225"/>
    </source>
</evidence>
<feature type="region of interest" description="Disordered" evidence="9">
    <location>
        <begin position="1950"/>
        <end position="2111"/>
    </location>
</feature>
<feature type="chain" id="PRO_5044872562" description="Mucin-5AC" evidence="10">
    <location>
        <begin position="29"/>
        <end position="4794"/>
    </location>
</feature>
<feature type="region of interest" description="Disordered" evidence="9">
    <location>
        <begin position="1294"/>
        <end position="1318"/>
    </location>
</feature>
<feature type="domain" description="CTCK" evidence="11">
    <location>
        <begin position="4695"/>
        <end position="4790"/>
    </location>
</feature>
<feature type="compositionally biased region" description="Polar residues" evidence="9">
    <location>
        <begin position="2041"/>
        <end position="2061"/>
    </location>
</feature>
<feature type="domain" description="VWFD" evidence="13">
    <location>
        <begin position="51"/>
        <end position="221"/>
    </location>
</feature>
<dbReference type="Proteomes" id="UP001619887">
    <property type="component" value="Unassembled WGS sequence"/>
</dbReference>
<feature type="compositionally biased region" description="Low complexity" evidence="9">
    <location>
        <begin position="2245"/>
        <end position="2324"/>
    </location>
</feature>
<dbReference type="Pfam" id="PF25962">
    <property type="entry name" value="TIL_OTOGL_Mucin"/>
    <property type="match status" value="1"/>
</dbReference>
<feature type="compositionally biased region" description="Low complexity" evidence="9">
    <location>
        <begin position="4022"/>
        <end position="4033"/>
    </location>
</feature>
<feature type="compositionally biased region" description="Low complexity" evidence="9">
    <location>
        <begin position="2630"/>
        <end position="2674"/>
    </location>
</feature>
<feature type="compositionally biased region" description="Low complexity" evidence="9">
    <location>
        <begin position="3634"/>
        <end position="3713"/>
    </location>
</feature>
<feature type="domain" description="VWFD" evidence="13">
    <location>
        <begin position="869"/>
        <end position="1038"/>
    </location>
</feature>
<comment type="caution">
    <text evidence="14">The sequence shown here is derived from an EMBL/GenBank/DDBJ whole genome shotgun (WGS) entry which is preliminary data.</text>
</comment>
<evidence type="ECO:0000259" key="13">
    <source>
        <dbReference type="PROSITE" id="PS51233"/>
    </source>
</evidence>
<feature type="compositionally biased region" description="Low complexity" evidence="9">
    <location>
        <begin position="2813"/>
        <end position="2892"/>
    </location>
</feature>
<keyword evidence="4" id="KW-0677">Repeat</keyword>
<evidence type="ECO:0000256" key="3">
    <source>
        <dbReference type="ARBA" id="ARBA00022729"/>
    </source>
</evidence>
<accession>A0ABD2H7X2</accession>
<organism evidence="14 15">
    <name type="scientific">Pagothenia borchgrevinki</name>
    <name type="common">Bald rockcod</name>
    <name type="synonym">Trematomus borchgrevinki</name>
    <dbReference type="NCBI Taxonomy" id="8213"/>
    <lineage>
        <taxon>Eukaryota</taxon>
        <taxon>Metazoa</taxon>
        <taxon>Chordata</taxon>
        <taxon>Craniata</taxon>
        <taxon>Vertebrata</taxon>
        <taxon>Euteleostomi</taxon>
        <taxon>Actinopterygii</taxon>
        <taxon>Neopterygii</taxon>
        <taxon>Teleostei</taxon>
        <taxon>Neoteleostei</taxon>
        <taxon>Acanthomorphata</taxon>
        <taxon>Eupercaria</taxon>
        <taxon>Perciformes</taxon>
        <taxon>Notothenioidei</taxon>
        <taxon>Nototheniidae</taxon>
        <taxon>Pagothenia</taxon>
    </lineage>
</organism>
<feature type="region of interest" description="Disordered" evidence="9">
    <location>
        <begin position="2802"/>
        <end position="2963"/>
    </location>
</feature>
<dbReference type="FunFam" id="2.10.25.10:FF:000674">
    <property type="entry name" value="Mucin-2"/>
    <property type="match status" value="1"/>
</dbReference>
<feature type="compositionally biased region" description="Polar residues" evidence="9">
    <location>
        <begin position="2609"/>
        <end position="2629"/>
    </location>
</feature>
<feature type="region of interest" description="Disordered" evidence="9">
    <location>
        <begin position="3439"/>
        <end position="3500"/>
    </location>
</feature>
<feature type="compositionally biased region" description="Polar residues" evidence="9">
    <location>
        <begin position="3998"/>
        <end position="4018"/>
    </location>
</feature>
<name>A0ABD2H7X2_PAGBO</name>
<evidence type="ECO:0000256" key="6">
    <source>
        <dbReference type="ARBA" id="ARBA00023157"/>
    </source>
</evidence>
<dbReference type="InterPro" id="IPR058753">
    <property type="entry name" value="TIL_OTOGL_Mucin"/>
</dbReference>
<keyword evidence="3 10" id="KW-0732">Signal</keyword>
<evidence type="ECO:0000256" key="7">
    <source>
        <dbReference type="ARBA" id="ARBA00023180"/>
    </source>
</evidence>
<evidence type="ECO:0000313" key="14">
    <source>
        <dbReference type="EMBL" id="KAL3061413.1"/>
    </source>
</evidence>
<dbReference type="InterPro" id="IPR001007">
    <property type="entry name" value="VWF_dom"/>
</dbReference>
<dbReference type="CDD" id="cd19941">
    <property type="entry name" value="TIL"/>
    <property type="match status" value="3"/>
</dbReference>
<evidence type="ECO:0008006" key="16">
    <source>
        <dbReference type="Google" id="ProtNLM"/>
    </source>
</evidence>
<dbReference type="GO" id="GO:0005576">
    <property type="term" value="C:extracellular region"/>
    <property type="evidence" value="ECO:0007669"/>
    <property type="project" value="UniProtKB-SubCell"/>
</dbReference>
<feature type="compositionally biased region" description="Low complexity" evidence="9">
    <location>
        <begin position="2062"/>
        <end position="2106"/>
    </location>
</feature>
<feature type="region of interest" description="Disordered" evidence="9">
    <location>
        <begin position="1488"/>
        <end position="1614"/>
    </location>
</feature>
<dbReference type="InterPro" id="IPR025155">
    <property type="entry name" value="WxxW_domain"/>
</dbReference>
<feature type="region of interest" description="Disordered" evidence="9">
    <location>
        <begin position="2518"/>
        <end position="2679"/>
    </location>
</feature>
<feature type="region of interest" description="Disordered" evidence="9">
    <location>
        <begin position="4052"/>
        <end position="4151"/>
    </location>
</feature>
<keyword evidence="2" id="KW-0964">Secreted</keyword>
<keyword evidence="7" id="KW-0325">Glycoprotein</keyword>
<dbReference type="Gene3D" id="2.10.25.10">
    <property type="entry name" value="Laminin"/>
    <property type="match status" value="3"/>
</dbReference>
<feature type="domain" description="VWFD" evidence="13">
    <location>
        <begin position="4292"/>
        <end position="4473"/>
    </location>
</feature>
<dbReference type="Pfam" id="PF08742">
    <property type="entry name" value="C8"/>
    <property type="match status" value="4"/>
</dbReference>
<feature type="region of interest" description="Disordered" evidence="9">
    <location>
        <begin position="4204"/>
        <end position="4223"/>
    </location>
</feature>
<feature type="compositionally biased region" description="Low complexity" evidence="9">
    <location>
        <begin position="1766"/>
        <end position="1799"/>
    </location>
</feature>
<feature type="compositionally biased region" description="Polar residues" evidence="9">
    <location>
        <begin position="3252"/>
        <end position="3272"/>
    </location>
</feature>
<dbReference type="InterPro" id="IPR002919">
    <property type="entry name" value="TIL_dom"/>
</dbReference>
<feature type="compositionally biased region" description="Low complexity" evidence="9">
    <location>
        <begin position="3439"/>
        <end position="3495"/>
    </location>
</feature>
<dbReference type="InterPro" id="IPR006207">
    <property type="entry name" value="Cys_knot_C"/>
</dbReference>
<feature type="compositionally biased region" description="Low complexity" evidence="9">
    <location>
        <begin position="3097"/>
        <end position="3176"/>
    </location>
</feature>
<evidence type="ECO:0000259" key="12">
    <source>
        <dbReference type="PROSITE" id="PS50184"/>
    </source>
</evidence>
<dbReference type="InterPro" id="IPR001846">
    <property type="entry name" value="VWF_type-D"/>
</dbReference>
<feature type="compositionally biased region" description="Low complexity" evidence="9">
    <location>
        <begin position="1294"/>
        <end position="1316"/>
    </location>
</feature>
<dbReference type="InterPro" id="IPR050780">
    <property type="entry name" value="Mucin_vWF_Thrombospondin_sf"/>
</dbReference>
<dbReference type="Pfam" id="PF00094">
    <property type="entry name" value="VWD"/>
    <property type="match status" value="4"/>
</dbReference>
<feature type="compositionally biased region" description="Polar residues" evidence="9">
    <location>
        <begin position="1800"/>
        <end position="1810"/>
    </location>
</feature>
<reference evidence="14 15" key="1">
    <citation type="journal article" date="2022" name="G3 (Bethesda)">
        <title>Evaluating Illumina-, Nanopore-, and PacBio-based genome assembly strategies with the bald notothen, Trematomus borchgrevinki.</title>
        <authorList>
            <person name="Rayamajhi N."/>
            <person name="Cheng C.C."/>
            <person name="Catchen J.M."/>
        </authorList>
    </citation>
    <scope>NUCLEOTIDE SEQUENCE [LARGE SCALE GENOMIC DNA]</scope>
    <source>
        <strain evidence="14">AGRC-2024</strain>
    </source>
</reference>
<dbReference type="PROSITE" id="PS01225">
    <property type="entry name" value="CTCK_2"/>
    <property type="match status" value="1"/>
</dbReference>
<feature type="compositionally biased region" description="Low complexity" evidence="9">
    <location>
        <begin position="1961"/>
        <end position="2040"/>
    </location>
</feature>
<keyword evidence="6" id="KW-1015">Disulfide bond</keyword>
<dbReference type="Pfam" id="PF01826">
    <property type="entry name" value="TIL"/>
    <property type="match status" value="2"/>
</dbReference>
<feature type="compositionally biased region" description="Polar residues" evidence="9">
    <location>
        <begin position="2893"/>
        <end position="2913"/>
    </location>
</feature>
<dbReference type="SMART" id="SM00216">
    <property type="entry name" value="VWD"/>
    <property type="match status" value="4"/>
</dbReference>
<dbReference type="InterPro" id="IPR036084">
    <property type="entry name" value="Ser_inhib-like_sf"/>
</dbReference>
<proteinExistence type="predicted"/>
<reference evidence="14 15" key="2">
    <citation type="journal article" date="2024" name="G3 (Bethesda)">
        <title>The genome of the cryopelagic Antarctic bald notothen, Trematomus borchgrevinki.</title>
        <authorList>
            <person name="Rayamajhi N."/>
            <person name="Rivera-Colon A.G."/>
            <person name="Minhas B.F."/>
            <person name="Cheng C.C."/>
            <person name="Catchen J.M."/>
        </authorList>
    </citation>
    <scope>NUCLEOTIDE SEQUENCE [LARGE SCALE GENOMIC DNA]</scope>
    <source>
        <strain evidence="14">AGRC-2024</strain>
    </source>
</reference>
<feature type="signal peptide" evidence="10">
    <location>
        <begin position="1"/>
        <end position="28"/>
    </location>
</feature>
<dbReference type="FunFam" id="2.10.25.10:FF:000153">
    <property type="entry name" value="MUC5B isoform 1"/>
    <property type="match status" value="1"/>
</dbReference>
<comment type="caution">
    <text evidence="8">Lacks conserved residue(s) required for the propagation of feature annotation.</text>
</comment>
<feature type="compositionally biased region" description="Polar residues" evidence="9">
    <location>
        <begin position="2325"/>
        <end position="2345"/>
    </location>
</feature>
<feature type="region of interest" description="Disordered" evidence="9">
    <location>
        <begin position="3907"/>
        <end position="4033"/>
    </location>
</feature>
<feature type="compositionally biased region" description="Low complexity" evidence="9">
    <location>
        <begin position="2529"/>
        <end position="2608"/>
    </location>
</feature>
<keyword evidence="15" id="KW-1185">Reference proteome</keyword>
<feature type="compositionally biased region" description="Low complexity" evidence="9">
    <location>
        <begin position="1811"/>
        <end position="1822"/>
    </location>
</feature>
<dbReference type="EMBL" id="JBIYXZ010002072">
    <property type="protein sequence ID" value="KAL3061413.1"/>
    <property type="molecule type" value="Genomic_DNA"/>
</dbReference>
<feature type="compositionally biased region" description="Low complexity" evidence="9">
    <location>
        <begin position="3918"/>
        <end position="3997"/>
    </location>
</feature>
<feature type="compositionally biased region" description="Polar residues" evidence="9">
    <location>
        <begin position="3714"/>
        <end position="3734"/>
    </location>
</feature>
<feature type="compositionally biased region" description="Polar residues" evidence="9">
    <location>
        <begin position="3622"/>
        <end position="3631"/>
    </location>
</feature>
<feature type="region of interest" description="Disordered" evidence="9">
    <location>
        <begin position="3622"/>
        <end position="3784"/>
    </location>
</feature>
<feature type="compositionally biased region" description="Low complexity" evidence="9">
    <location>
        <begin position="3735"/>
        <end position="3779"/>
    </location>
</feature>
<gene>
    <name evidence="14" type="ORF">OYC64_009568</name>
</gene>
<evidence type="ECO:0000313" key="15">
    <source>
        <dbReference type="Proteomes" id="UP001619887"/>
    </source>
</evidence>
<feature type="region of interest" description="Disordered" evidence="9">
    <location>
        <begin position="3306"/>
        <end position="3415"/>
    </location>
</feature>
<evidence type="ECO:0000256" key="8">
    <source>
        <dbReference type="PROSITE-ProRule" id="PRU00039"/>
    </source>
</evidence>
<feature type="region of interest" description="Disordered" evidence="9">
    <location>
        <begin position="3086"/>
        <end position="3289"/>
    </location>
</feature>
<dbReference type="PANTHER" id="PTHR11339:SF408">
    <property type="entry name" value="MUCIN-5B"/>
    <property type="match status" value="1"/>
</dbReference>
<comment type="subcellular location">
    <subcellularLocation>
        <location evidence="1">Secreted</location>
    </subcellularLocation>
</comment>
<dbReference type="SMART" id="SM00041">
    <property type="entry name" value="CT"/>
    <property type="match status" value="1"/>
</dbReference>
<protein>
    <recommendedName>
        <fullName evidence="16">Mucin-5AC</fullName>
    </recommendedName>
</protein>
<dbReference type="SUPFAM" id="SSF57603">
    <property type="entry name" value="FnI-like domain"/>
    <property type="match status" value="1"/>
</dbReference>
<feature type="compositionally biased region" description="Low complexity" evidence="9">
    <location>
        <begin position="2346"/>
        <end position="2390"/>
    </location>
</feature>
<feature type="domain" description="VWFC" evidence="12">
    <location>
        <begin position="4629"/>
        <end position="4696"/>
    </location>
</feature>
<dbReference type="PROSITE" id="PS50184">
    <property type="entry name" value="VWFC_2"/>
    <property type="match status" value="1"/>
</dbReference>
<feature type="region of interest" description="Disordered" evidence="9">
    <location>
        <begin position="2234"/>
        <end position="2395"/>
    </location>
</feature>
<evidence type="ECO:0000256" key="2">
    <source>
        <dbReference type="ARBA" id="ARBA00022525"/>
    </source>
</evidence>
<dbReference type="SMART" id="SM00215">
    <property type="entry name" value="VWC_out"/>
    <property type="match status" value="3"/>
</dbReference>
<sequence>MRIMRAAEMLLELVIPWLTLCLLPPAASTVIVQTMHQMPVITELRPAHNDKICSTWGNYHFKTFDGDFFQLPSPCNYILASQCKGTYENFNIQFQRQEINGVPIIKRVTMRLDGADVELDKTSIKVNNEHFTLPFSRYGITAERTVSYVKIEAKLGVVIMWNEEDALWVELDAKFKNQTCGLCGDYNGVQLYDEFFKEGKTVSLDYFEEAWKVNGPTEDCEKSSPQDKQTCENQTDLCSNLLSGPAFLSCNNLIDKDSFIGACVKDICRCNSSTTCLCSTISEYSRQCAHAGGKPHKWKTTQMCAKTCPFNMEYQECGSPCTDTCSNPQRSKVCEDHCVDGCFCPSGTVFDDITQSGCVAFDKCSCTHDGKSYKPGESYSRACQKCTCTQGQWKCMDLDCPGICSILGGSHISTYDDKMYTFHGDCSYVLSKEANGTFSVHGDLAKCEISKKSTCLRAVTLNLPQNMKIVVQANGHVIYKTMRTPLPLFMDDITVFSPSTFFIVIHTNYGLDLEIQLKPIMQVYIKASVRNKGKLMGLCGDFNDVEADDFRTTNGLIEGTAWIFVNTWKTKPSCPDVTNIIGHPCSSSIDKENYAKYWCGMLSDRKGIFAKCHSEINPEDYQDSCIYDTCAGHSSEECMCAAISSYVHACAAEGILLQGWRDTICQRYTTGCPATFVYEYEMTSCRRTCRSLSQSDLTCGIEFTPMDGCGCAKGTFLNDRDQCVPASQCSCQVGDTLVHQKQSITVNGETCECLSGTLNCKGIHTEESCKKPMVYFNCSSSKPREKGSECEKSCQTLDTHTCASTPCMSGCVCPAGLVFDSKGGCIKEQNCPCTYNGESFHSGENVTVNCNTCTCKSRKWTCTDHECGGFCTIYGDSNYITFDEKKFSFNGECSYIFTQDYCGEDMNGTFRVLTESIPCGGSGTICSTAIKLYLGNKEIVLSEESVRVIKQSKGEDIPYKVHTMGIYLVIEAKNGLVLMWNKRTTLIIKLKSNFKGKVCGLCGNYDGNIKNDFTTRNKGVVVDALEFGNSWKVSPNCPNANTAKDPCSMYSYRKAWASKHCDIINTKVFASCHSKVDPKNHYEACVKDTCSCNTGGDCECFCSAVAAYAAACNEAGACVRWRTPTICPIFCDFYNPDGECEWHYKPCGKPCMKTCRNPSGECFNHIPALEGCYPNCPPERPYFEEDDMKCVSNKECGCYDDEGNHHEEGKLWPSKDNCHYCKCSSTKVKCYYDNLACNCYYKGHIYKYGETVYETHDGNGTCFTAVCGEKGNIIRTTETCVSSTTATSITFSFETSEKPTTQHPTTATSQTSPHPSVTTEAVTAIQTFSIPTASTRSKTTVLSSSRAISKATTVTVKSSPTSTFTENPTTTIIVTENPSTTSCDYDCKWSEWNNNKYPDPSQDSGDYEPIEKIKDLDWSVCRKPLEIECRAKDFPNSTLDEVRQKVTCTPTDGLICHNKDQGPPPICLDYEIRVKCCVYKCKTTNPTENPSTTAVTFSEKPTTTTTITKPPTTVTEKQTTTSIITENPTTTSKVTEKPTTIHTEQPSTKATTTTEKPTATTTVTENPTTTPTEKPSTKAITVTGKSTTPATESPSTIGVTFSEKPTTTTTITKPPTTITEKQTTTSIITENPTTTSKVTEKPTTIHTEQPSTKATTTTEKPTATTTVTENPTTIPTEKPTATTKITEKPTTTTQVTEKPTTTTTVTENPTTTPTEKPSTKAITVTGKSTTTTRVTEKPTTTTLEVRTNTISKTMPLTERVIMHTTTTPTENPSTPSVTFSEKPTTTTTITKPPTTITEKQTMTSKSTENPTTTSKVTEKSTTIHTEQPSTIGATTLNETATTTDNCYYCKWSDWNNNNYPDPSLVTGDYEPIEKIKDLDLSVCRKPLEIECRAKDFPDIPLDEVHQKVTCNPTDGLICHNKDQGPPPICLDYEIRVKCCVYKCKTTNPTENPSTTAVTFSEKPTTTTTITKPPTTITEKQTTTSIITENPTTTSKVTEKPTTIHTEQPSTKATTTTEKPTATTTVTENPTTTPTEKPSTKAITVTGKSTTPATESPSTIGVTFSEKPTTTTTITKPPTTITEKQTTTSKTTENPTTTSKVTEKSTTIHTEQPSTIGATTLNETATTTDNCYYCKWSDWNNNNYPDPSLVTGDYEPIEKIKDLDLSVCRKPLEIECRAKDFPDIPLDEVHQKVTCNPTDGLICHNKDQGPPPICLDYEIRVKCCVYKCKTTNPTENPSTTAVTFSEKPTTTTTITKPPTTITEKQTTTSIITENPTTTSKVTEKPTTIHTEQPSTKATTTTEKPTATTTVTENPTTTPTEKPSTKAITVTGKSTTPATESPSTIGVTFSEKPTTTTTITKPPTTITEKQTTTSKTTENPTTTSKVTEKSTTIHTEQPSTIGATTLNETATTTDNCYYCKWSDWNNNNYPDPSLVTGDYEPIEKIKDLDLSVCRKPLEIECRAKDFPDIPLDEVHQKVTCNPTDGLICHNKDQGPPPICLDYEIRVKCCVYKCKTTNPTENPSTTAVTFSEKPTTTTTITKPPTTITEKQTTTSIITENPTTTSKVTEKPTTIHTEQPSTKATTTTEKPTATTTVTENPTTTPTEKPSTKAITVTGKSTTPATESPSTIGVTFSEKPTTTTTITKPPTTITEKQTTTSKTTENPTTTSKVTEKSTTIHTEQPSTIGATTLNETATTTDNCYYCKWSDWNNNNYPDPSLVTGDYEPIEKIKDLDLSVCRKPLEIECRAKDFPDIPLDEVHQKVTCNPTDGLICHNKDQGPPPICLDYEIRVKCCVYKCKTTNPTENPSTTAVTFSEKPTTTTTITKPPTTITEKQTTTSIITENPTTTSKVTEKPTTIHTEQPSTKATTTTEKPTATTTVTENPTTTPTEKPSTKAITVTGKSTTPATESPSTIGVTFSEKPTTTTTITKPPTTITEKQTTTSKTTENPTTTSKVTEKSTTIHTEQPSTIGATTLNETATTTDNCYYCKWSDWNNNNYPDPSLVTGDYEPIEKIKDLDLSVCRKPLEIECRAKDFPDIPLDEVHQKVTCNPTDGLICHNKDQGPPPICLDYEIRVKCCVYKCKTTNPTENPSTTAVTFSEKPTTTTTITKPPTTITEKQTTTSIITENPTTTSKVTEKPTTIHTEQPSTKATTTTEKPTATTTVTENPTTTPTEKPSTKAITVTGKSTTPATESPSTIGVTFSEKPTTTTTITKPPTTITEKQTTTSKTTENPTTTSKVTEKSTTTPTEKPSTKAITVTGKSTTPATESPSTIGVTFSEKPTTTTTITKPPTTITEKQTTTSIITENPTTTSKVTEKPTTIHTEQPSTKATTTTEKPTATTTVTENPTTIPTEKPTATTKITEKPTTTTQVTEKPTTTTTVTENPTTTPTEKPSTKAITVTGKSTTTTRVTEKPTTTTLEVRTNTISKTMPLTERVIMHTTTTPTENPSTPSVTFSEKPTTTTTITKSPTTITEKQTTTSKTTENPTTTSKVTEKSTTIHTEQPSTIGATTLNETATTTDNCYYCKWSDWNNNNYPDPSLVSGDYEPIEKIKDLDLSVCRKPLEIECRAKDFPDIPLDEVHQKVTCNPTDGLICHNKDQGPPPTCLDYEIRVKCCVYKCKTTNPTESPSTTAVTFSEKPTTTTTITKPPTTITEKQTTTSIITENPTTTSKVTEKPTTIHTEQPSTKATTTTEKPTATTTVTENPTTTPTEKPSTKAITVTGKSTTPATESPSTIGVTFSEKPTTTTTITKPPTTITEKQTTTSKTTENPTTTSKVTEKSTTIHTEQPSTIGATTLNETATTTDNCYYCKWSDWNNNNYPDPSLVTGDYEPIEKIKDLDLSVCRKPLEIECRAKDFPDIPLDEVHQKVTCNPTDGLICHNKDQGPPPTCLDYEIRVKCCVYKCKTTNPTESPSTTAVTFSEKPTTTTTITKPPTTITEKQTTTSIITENPTTTSKVTEKPTTIHTEQPSTKATTTTEKPTATTTVTENPTTTPTEKPSTKAITVTGKSTTPATESPSTIGVTFSEKPTTTTTITKPPTTITEKQTTTSIITEKPTTTTKVTEKPTTIPTDKPNTTGVTFSEKPTPTPTVQKTPTTITEKPTTTTTVTEKTTKTTEKELTTTETTTKEPTTPAKTTEKPTSTITKTPTPSTLQSSTPGRTTMCFCKYMDHLFSPGSFMYNKTDEEGWCFTAYCDLKCNVEKLARPCHSTTPPTPTTTVTSPGTTKEVDRDCLDLDPPRKDGDVWSGKCTTSTCDDGQLITKHVRCEHVTKPKCENGQPPVKVDDESGCCFHYECRCICSGWGDPHYYTFDGQYYSFQKNCTYVLVKEIIPQHNLTILISNVNCNPSVSVTCPKSLIVYYKDYEVILTQERGEKTVNMVYINGKRVLPTYSNEDFIITSTSIELLMKIPEIEAVVMYKGLIFSVDLPFSIFHNNTEGQCGTCDNNKKNDCRLPNGKINPECSQMGEWKVPDKKKLYCENPSTEPNPPPCNKTDNSICEILNSKVFEKCHKIISPEPFHEGCNYDACITNSTVVACSSLESYAAMCAQECVYPSWREATNGQCEFKCPGNKVYQPYGPTFEPTCNARYNKMYTQRNICEGQNDKQNHGCNDMMEGCFCPEGMTLFSSTSDICVSACCTGPDGQPKQIGDNWLSGCLQCSCDNDTMSVQCKPRTCTIQNTTACEEGEELVNRMVDCCAEQTCVTTQSNCAMIRNTTYLQKKDCKSVVPVEITACAGSCGESSSMYSAESNRLMHSCTCCQEMSTSKKKVEMTCANGQKEMHTYISVEKCGCNITECKDMKG</sequence>